<evidence type="ECO:0000313" key="3">
    <source>
        <dbReference type="EMBL" id="KAK2594890.1"/>
    </source>
</evidence>
<evidence type="ECO:0000256" key="2">
    <source>
        <dbReference type="SAM" id="Phobius"/>
    </source>
</evidence>
<feature type="region of interest" description="Disordered" evidence="1">
    <location>
        <begin position="172"/>
        <end position="215"/>
    </location>
</feature>
<sequence>MSGGIRDEVDDELYAHSEGGDASEASDSAVEEHNAALSPVDGYYGQTSSQIAGQMPTAANVPRVPNVMVEDPTLRQDAAESKSREAAEEALNRGANSESTPPESNPPESNPPELQQPRNTAPILTSSTENVDENTPDLRLAAVQVTPDLAQPSSSPRHNGRRQSMHRTRFTHPVENDLDLDAPPAYTPRTSTSYGTMSTTPSNQPQFRDMSGSGERQPLMPATPESMALPFAESDVQNLSSRRRNWITGSLRHRKRAILNIAAVLTFIIITIAIIAYLLRPKHQKHDFVEEPVKPPKSPDKGSMRWRPPKRCLDSSDDHLSVGQSYYFNEDRNLTVLQLYDDAVVSGGRPVHVFGDMILRPAVGTFATGYIAVESISNNERIGFTFSMDRETGALKVLAPQEIEWQGELDPCMQLRITLFIPPEARLRALDIQAQQLDIAVENGLVLGVTEAAKFLTFSGDMRFPERLANHRLAPYRLETPSLTVQTISGQLSGWYPLYENLDIEASYGNIMATTSRKLLKNGQPRPSKLLAATNLGNIDIRELFQPQDKDIISRDHQVRIESDSGCIYAEILHSSSSIIQSISGNLNLSITPASDSDCLKWGHQFCSIATQTSSGTTHIVVNQPSFHQSNVSSDKGWKARDDEDLEGHDRKGTPHTMSALHSSHSSQSGDIVASYPSLWEGNVIVSTLYGDLDYSGEGLVMKHRDAINKRMSGRKGSGNSEMIVYTKSGHQKVAIRNEGDD</sequence>
<organism evidence="3 4">
    <name type="scientific">Conoideocrella luteorostrata</name>
    <dbReference type="NCBI Taxonomy" id="1105319"/>
    <lineage>
        <taxon>Eukaryota</taxon>
        <taxon>Fungi</taxon>
        <taxon>Dikarya</taxon>
        <taxon>Ascomycota</taxon>
        <taxon>Pezizomycotina</taxon>
        <taxon>Sordariomycetes</taxon>
        <taxon>Hypocreomycetidae</taxon>
        <taxon>Hypocreales</taxon>
        <taxon>Clavicipitaceae</taxon>
        <taxon>Conoideocrella</taxon>
    </lineage>
</organism>
<feature type="compositionally biased region" description="Low complexity" evidence="1">
    <location>
        <begin position="656"/>
        <end position="669"/>
    </location>
</feature>
<feature type="region of interest" description="Disordered" evidence="1">
    <location>
        <begin position="146"/>
        <end position="165"/>
    </location>
</feature>
<keyword evidence="2" id="KW-0472">Membrane</keyword>
<dbReference type="Proteomes" id="UP001251528">
    <property type="component" value="Unassembled WGS sequence"/>
</dbReference>
<proteinExistence type="predicted"/>
<reference evidence="3" key="1">
    <citation type="submission" date="2023-06" db="EMBL/GenBank/DDBJ databases">
        <title>Conoideocrella luteorostrata (Hypocreales: Clavicipitaceae), a potential biocontrol fungus for elongate hemlock scale in United States Christmas tree production areas.</title>
        <authorList>
            <person name="Barrett H."/>
            <person name="Lovett B."/>
            <person name="Macias A.M."/>
            <person name="Stajich J.E."/>
            <person name="Kasson M.T."/>
        </authorList>
    </citation>
    <scope>NUCLEOTIDE SEQUENCE</scope>
    <source>
        <strain evidence="3">ARSEF 14590</strain>
    </source>
</reference>
<comment type="caution">
    <text evidence="3">The sequence shown here is derived from an EMBL/GenBank/DDBJ whole genome shotgun (WGS) entry which is preliminary data.</text>
</comment>
<keyword evidence="4" id="KW-1185">Reference proteome</keyword>
<dbReference type="EMBL" id="JASWJB010000151">
    <property type="protein sequence ID" value="KAK2594890.1"/>
    <property type="molecule type" value="Genomic_DNA"/>
</dbReference>
<dbReference type="AlphaFoldDB" id="A0AAJ0CKS2"/>
<feature type="transmembrane region" description="Helical" evidence="2">
    <location>
        <begin position="257"/>
        <end position="279"/>
    </location>
</feature>
<evidence type="ECO:0000256" key="1">
    <source>
        <dbReference type="SAM" id="MobiDB-lite"/>
    </source>
</evidence>
<feature type="region of interest" description="Disordered" evidence="1">
    <location>
        <begin position="628"/>
        <end position="669"/>
    </location>
</feature>
<feature type="compositionally biased region" description="Polar residues" evidence="1">
    <location>
        <begin position="188"/>
        <end position="206"/>
    </location>
</feature>
<name>A0AAJ0CKS2_9HYPO</name>
<keyword evidence="2" id="KW-1133">Transmembrane helix</keyword>
<evidence type="ECO:0000313" key="4">
    <source>
        <dbReference type="Proteomes" id="UP001251528"/>
    </source>
</evidence>
<feature type="compositionally biased region" description="Basic and acidic residues" evidence="1">
    <location>
        <begin position="72"/>
        <end position="91"/>
    </location>
</feature>
<evidence type="ECO:0008006" key="5">
    <source>
        <dbReference type="Google" id="ProtNLM"/>
    </source>
</evidence>
<protein>
    <recommendedName>
        <fullName evidence="5">Adhesin domain-containing protein</fullName>
    </recommendedName>
</protein>
<feature type="region of interest" description="Disordered" evidence="1">
    <location>
        <begin position="1"/>
        <end position="120"/>
    </location>
</feature>
<feature type="compositionally biased region" description="Basic and acidic residues" evidence="1">
    <location>
        <begin position="636"/>
        <end position="653"/>
    </location>
</feature>
<keyword evidence="2" id="KW-0812">Transmembrane</keyword>
<gene>
    <name evidence="3" type="ORF">QQS21_007389</name>
</gene>
<accession>A0AAJ0CKS2</accession>